<dbReference type="AlphaFoldDB" id="A0A1J9Q7H6"/>
<evidence type="ECO:0000256" key="1">
    <source>
        <dbReference type="SAM" id="MobiDB-lite"/>
    </source>
</evidence>
<proteinExistence type="predicted"/>
<sequence length="51" mass="5790">MSRIGDSTFISVKQCRYRPRTWLGSRECDDDAHRETGVARPTESLNSGLFS</sequence>
<comment type="caution">
    <text evidence="2">The sequence shown here is derived from an EMBL/GenBank/DDBJ whole genome shotgun (WGS) entry which is preliminary data.</text>
</comment>
<reference evidence="2 3" key="1">
    <citation type="submission" date="2015-08" db="EMBL/GenBank/DDBJ databases">
        <title>Emmonsia species relationships and genome sequence.</title>
        <authorList>
            <person name="Cuomo C.A."/>
            <person name="Schwartz I.S."/>
            <person name="Kenyon C."/>
            <person name="De Hoog G.S."/>
            <person name="Govender N.P."/>
            <person name="Botha A."/>
            <person name="Moreno L."/>
            <person name="De Vries M."/>
            <person name="Munoz J.F."/>
            <person name="Stielow J.B."/>
        </authorList>
    </citation>
    <scope>NUCLEOTIDE SEQUENCE [LARGE SCALE GENOMIC DNA]</scope>
    <source>
        <strain evidence="2 3">EI222</strain>
    </source>
</reference>
<keyword evidence="3" id="KW-1185">Reference proteome</keyword>
<dbReference type="VEuPathDB" id="FungiDB:ACJ73_09610"/>
<dbReference type="EMBL" id="LGTZ01002807">
    <property type="protein sequence ID" value="OJD11117.1"/>
    <property type="molecule type" value="Genomic_DNA"/>
</dbReference>
<evidence type="ECO:0000313" key="2">
    <source>
        <dbReference type="EMBL" id="OJD11117.1"/>
    </source>
</evidence>
<organism evidence="2 3">
    <name type="scientific">Blastomyces percursus</name>
    <dbReference type="NCBI Taxonomy" id="1658174"/>
    <lineage>
        <taxon>Eukaryota</taxon>
        <taxon>Fungi</taxon>
        <taxon>Dikarya</taxon>
        <taxon>Ascomycota</taxon>
        <taxon>Pezizomycotina</taxon>
        <taxon>Eurotiomycetes</taxon>
        <taxon>Eurotiomycetidae</taxon>
        <taxon>Onygenales</taxon>
        <taxon>Ajellomycetaceae</taxon>
        <taxon>Blastomyces</taxon>
    </lineage>
</organism>
<feature type="region of interest" description="Disordered" evidence="1">
    <location>
        <begin position="28"/>
        <end position="51"/>
    </location>
</feature>
<gene>
    <name evidence="2" type="ORF">ACJ73_09610</name>
</gene>
<name>A0A1J9Q7H6_9EURO</name>
<dbReference type="Proteomes" id="UP000242791">
    <property type="component" value="Unassembled WGS sequence"/>
</dbReference>
<evidence type="ECO:0000313" key="3">
    <source>
        <dbReference type="Proteomes" id="UP000242791"/>
    </source>
</evidence>
<protein>
    <submittedName>
        <fullName evidence="2">Uncharacterized protein</fullName>
    </submittedName>
</protein>
<accession>A0A1J9Q7H6</accession>